<dbReference type="InterPro" id="IPR009003">
    <property type="entry name" value="Peptidase_S1_PA"/>
</dbReference>
<dbReference type="InterPro" id="IPR006311">
    <property type="entry name" value="TAT_signal"/>
</dbReference>
<dbReference type="InterPro" id="IPR043504">
    <property type="entry name" value="Peptidase_S1_PA_chymotrypsin"/>
</dbReference>
<comment type="caution">
    <text evidence="2">The sequence shown here is derived from an EMBL/GenBank/DDBJ whole genome shotgun (WGS) entry which is preliminary data.</text>
</comment>
<dbReference type="Proteomes" id="UP000011740">
    <property type="component" value="Unassembled WGS sequence"/>
</dbReference>
<dbReference type="PANTHER" id="PTHR15462:SF19">
    <property type="entry name" value="PEPTIDASE S1 DOMAIN-CONTAINING PROTEIN"/>
    <property type="match status" value="1"/>
</dbReference>
<dbReference type="PANTHER" id="PTHR15462">
    <property type="entry name" value="SERINE PROTEASE"/>
    <property type="match status" value="1"/>
</dbReference>
<dbReference type="eggNOG" id="COG3591">
    <property type="taxonomic scope" value="Bacteria"/>
</dbReference>
<accession>M3BJU6</accession>
<dbReference type="PATRIC" id="fig|1223523.3.peg.2962"/>
<dbReference type="SUPFAM" id="SSF50494">
    <property type="entry name" value="Trypsin-like serine proteases"/>
    <property type="match status" value="1"/>
</dbReference>
<name>M3BJU6_STRM1</name>
<protein>
    <recommendedName>
        <fullName evidence="4">Peptidase</fullName>
    </recommendedName>
</protein>
<dbReference type="InterPro" id="IPR050966">
    <property type="entry name" value="Glutamyl_endopeptidase"/>
</dbReference>
<evidence type="ECO:0000313" key="2">
    <source>
        <dbReference type="EMBL" id="EME99854.1"/>
    </source>
</evidence>
<dbReference type="STRING" id="1223523.H340_14476"/>
<evidence type="ECO:0000313" key="3">
    <source>
        <dbReference type="Proteomes" id="UP000011740"/>
    </source>
</evidence>
<dbReference type="AlphaFoldDB" id="M3BJU6"/>
<gene>
    <name evidence="2" type="ORF">H340_14476</name>
</gene>
<evidence type="ECO:0008006" key="4">
    <source>
        <dbReference type="Google" id="ProtNLM"/>
    </source>
</evidence>
<evidence type="ECO:0000256" key="1">
    <source>
        <dbReference type="ARBA" id="ARBA00022729"/>
    </source>
</evidence>
<keyword evidence="1" id="KW-0732">Signal</keyword>
<reference evidence="2 3" key="1">
    <citation type="journal article" date="2013" name="Genome Announc.">
        <title>Whole-Genome Shotgun Assembly and Analysis of the Genome of Streptomyces mobaraensis DSM 40847, a Strain for Industrial Production of Microbial Transglutaminase.</title>
        <authorList>
            <person name="Yang H."/>
            <person name="He T."/>
            <person name="Wu W."/>
            <person name="Zhu W."/>
            <person name="Lu B."/>
            <person name="Sun W."/>
        </authorList>
    </citation>
    <scope>NUCLEOTIDE SEQUENCE [LARGE SCALE GENOMIC DNA]</scope>
    <source>
        <strain evidence="2 3">DSM 40847</strain>
    </source>
</reference>
<sequence>MRAPRPNRRRLASAALAAAVTFGAASAASAAPTSRAAGRAAAPAVAEVAYTAKERRQALAYWTPERMRKTGLAVDLGRTGPLAKPWKGPRMKTVGRLFFVNANGDDTWCTATAVRSGNRSVVMAAAHCVRRPASPVNTYTDLVFVPGYDKGERPYGVFPVAATVTPASWAKDAVGDVAALTVDPVKGRRLTDAVGGQSIAFDRKPGAKVTSFGYPASRPQRGEELLACTGTTKAGPDDEVVIPCDMAGGSSGGPWLADFDAKSGLGTLVSVNSHGDSPDGSRTMSGPRFGAVAKAVYERALSR</sequence>
<organism evidence="2 3">
    <name type="scientific">Streptomyces mobaraensis (strain ATCC 29032 / DSM 40847 / JCM 4168 / NBRC 13819 / NCIMB 11159 / IPCR 16-22)</name>
    <dbReference type="NCBI Taxonomy" id="1223523"/>
    <lineage>
        <taxon>Bacteria</taxon>
        <taxon>Bacillati</taxon>
        <taxon>Actinomycetota</taxon>
        <taxon>Actinomycetes</taxon>
        <taxon>Kitasatosporales</taxon>
        <taxon>Streptomycetaceae</taxon>
        <taxon>Streptomyces</taxon>
    </lineage>
</organism>
<dbReference type="RefSeq" id="WP_004945137.1">
    <property type="nucleotide sequence ID" value="NZ_AORZ01000039.1"/>
</dbReference>
<dbReference type="Gene3D" id="2.40.10.10">
    <property type="entry name" value="Trypsin-like serine proteases"/>
    <property type="match status" value="2"/>
</dbReference>
<dbReference type="PROSITE" id="PS51318">
    <property type="entry name" value="TAT"/>
    <property type="match status" value="1"/>
</dbReference>
<proteinExistence type="predicted"/>
<dbReference type="EMBL" id="AORZ01000039">
    <property type="protein sequence ID" value="EME99854.1"/>
    <property type="molecule type" value="Genomic_DNA"/>
</dbReference>
<dbReference type="Pfam" id="PF13365">
    <property type="entry name" value="Trypsin_2"/>
    <property type="match status" value="1"/>
</dbReference>